<accession>X0WCI0</accession>
<name>X0WCI0_9ZZZZ</name>
<comment type="caution">
    <text evidence="1">The sequence shown here is derived from an EMBL/GenBank/DDBJ whole genome shotgun (WGS) entry which is preliminary data.</text>
</comment>
<reference evidence="1" key="1">
    <citation type="journal article" date="2014" name="Front. Microbiol.">
        <title>High frequency of phylogenetically diverse reductive dehalogenase-homologous genes in deep subseafloor sedimentary metagenomes.</title>
        <authorList>
            <person name="Kawai M."/>
            <person name="Futagami T."/>
            <person name="Toyoda A."/>
            <person name="Takaki Y."/>
            <person name="Nishi S."/>
            <person name="Hori S."/>
            <person name="Arai W."/>
            <person name="Tsubouchi T."/>
            <person name="Morono Y."/>
            <person name="Uchiyama I."/>
            <person name="Ito T."/>
            <person name="Fujiyama A."/>
            <person name="Inagaki F."/>
            <person name="Takami H."/>
        </authorList>
    </citation>
    <scope>NUCLEOTIDE SEQUENCE</scope>
    <source>
        <strain evidence="1">Expedition CK06-06</strain>
    </source>
</reference>
<organism evidence="1">
    <name type="scientific">marine sediment metagenome</name>
    <dbReference type="NCBI Taxonomy" id="412755"/>
    <lineage>
        <taxon>unclassified sequences</taxon>
        <taxon>metagenomes</taxon>
        <taxon>ecological metagenomes</taxon>
    </lineage>
</organism>
<dbReference type="EMBL" id="BARS01048930">
    <property type="protein sequence ID" value="GAG28649.1"/>
    <property type="molecule type" value="Genomic_DNA"/>
</dbReference>
<dbReference type="AlphaFoldDB" id="X0WCI0"/>
<evidence type="ECO:0000313" key="1">
    <source>
        <dbReference type="EMBL" id="GAG28649.1"/>
    </source>
</evidence>
<proteinExistence type="predicted"/>
<gene>
    <name evidence="1" type="ORF">S01H1_73249</name>
</gene>
<protein>
    <submittedName>
        <fullName evidence="1">Uncharacterized protein</fullName>
    </submittedName>
</protein>
<sequence length="67" mass="7521">MGKQVIKCVVCTGEFFESDMTTLVLSVIRKDNGNMVVEDIKACKNCATDTIRDFRSCLAEKGQLRLF</sequence>